<accession>A0ABU9TUD0</accession>
<keyword evidence="5 11" id="KW-0997">Cell inner membrane</keyword>
<dbReference type="GO" id="GO:0008412">
    <property type="term" value="F:4-hydroxybenzoate polyprenyltransferase activity"/>
    <property type="evidence" value="ECO:0007669"/>
    <property type="project" value="UniProtKB-EC"/>
</dbReference>
<dbReference type="Pfam" id="PF01040">
    <property type="entry name" value="UbiA"/>
    <property type="match status" value="1"/>
</dbReference>
<feature type="transmembrane region" description="Helical" evidence="11">
    <location>
        <begin position="216"/>
        <end position="235"/>
    </location>
</feature>
<evidence type="ECO:0000256" key="4">
    <source>
        <dbReference type="ARBA" id="ARBA00022475"/>
    </source>
</evidence>
<comment type="similarity">
    <text evidence="3 11">Belongs to the UbiA prenyltransferase family.</text>
</comment>
<dbReference type="CDD" id="cd13959">
    <property type="entry name" value="PT_UbiA_COQ2"/>
    <property type="match status" value="1"/>
</dbReference>
<feature type="transmembrane region" description="Helical" evidence="11">
    <location>
        <begin position="270"/>
        <end position="295"/>
    </location>
</feature>
<dbReference type="Gene3D" id="1.20.120.1780">
    <property type="entry name" value="UbiA prenyltransferase"/>
    <property type="match status" value="1"/>
</dbReference>
<keyword evidence="6 11" id="KW-0808">Transferase</keyword>
<dbReference type="EMBL" id="JBBMRA010000013">
    <property type="protein sequence ID" value="MEM5537323.1"/>
    <property type="molecule type" value="Genomic_DNA"/>
</dbReference>
<dbReference type="RefSeq" id="WP_342854743.1">
    <property type="nucleotide sequence ID" value="NZ_JBBMRA010000013.1"/>
</dbReference>
<comment type="subcellular location">
    <subcellularLocation>
        <location evidence="11">Cell inner membrane</location>
        <topology evidence="11">Multi-pass membrane protein</topology>
    </subcellularLocation>
    <subcellularLocation>
        <location evidence="2">Membrane</location>
        <topology evidence="2">Multi-pass membrane protein</topology>
    </subcellularLocation>
</comment>
<keyword evidence="10 11" id="KW-0472">Membrane</keyword>
<evidence type="ECO:0000313" key="13">
    <source>
        <dbReference type="EMBL" id="MEM5537323.1"/>
    </source>
</evidence>
<evidence type="ECO:0000256" key="7">
    <source>
        <dbReference type="ARBA" id="ARBA00022688"/>
    </source>
</evidence>
<protein>
    <recommendedName>
        <fullName evidence="11 12">4-hydroxybenzoate octaprenyltransferase</fullName>
        <ecNumber evidence="11 12">2.5.1.39</ecNumber>
    </recommendedName>
    <alternativeName>
        <fullName evidence="11">4-HB polyprenyltransferase</fullName>
    </alternativeName>
</protein>
<feature type="transmembrane region" description="Helical" evidence="11">
    <location>
        <begin position="52"/>
        <end position="76"/>
    </location>
</feature>
<comment type="function">
    <text evidence="11">Catalyzes the prenylation of para-hydroxybenzoate (PHB) with an all-trans polyprenyl group. Mediates the second step in the final reaction sequence of ubiquinone-8 (UQ-8) biosynthesis, which is the condensation of the polyisoprenoid side chain with PHB, generating the first membrane-bound Q intermediate 3-octaprenyl-4-hydroxybenzoate.</text>
</comment>
<dbReference type="PROSITE" id="PS00943">
    <property type="entry name" value="UBIA"/>
    <property type="match status" value="1"/>
</dbReference>
<dbReference type="InterPro" id="IPR006370">
    <property type="entry name" value="HB_polyprenyltransferase-like"/>
</dbReference>
<dbReference type="Proteomes" id="UP001449225">
    <property type="component" value="Unassembled WGS sequence"/>
</dbReference>
<feature type="transmembrane region" description="Helical" evidence="11">
    <location>
        <begin position="97"/>
        <end position="119"/>
    </location>
</feature>
<dbReference type="HAMAP" id="MF_01635">
    <property type="entry name" value="UbiA"/>
    <property type="match status" value="1"/>
</dbReference>
<dbReference type="InterPro" id="IPR030470">
    <property type="entry name" value="UbiA_prenylTrfase_CS"/>
</dbReference>
<keyword evidence="4 11" id="KW-1003">Cell membrane</keyword>
<keyword evidence="8 11" id="KW-0812">Transmembrane</keyword>
<comment type="caution">
    <text evidence="13">The sequence shown here is derived from an EMBL/GenBank/DDBJ whole genome shotgun (WGS) entry which is preliminary data.</text>
</comment>
<keyword evidence="7 11" id="KW-0831">Ubiquinone biosynthesis</keyword>
<comment type="pathway">
    <text evidence="11">Cofactor biosynthesis; ubiquinone biosynthesis.</text>
</comment>
<keyword evidence="14" id="KW-1185">Reference proteome</keyword>
<evidence type="ECO:0000256" key="10">
    <source>
        <dbReference type="ARBA" id="ARBA00023136"/>
    </source>
</evidence>
<feature type="transmembrane region" description="Helical" evidence="11">
    <location>
        <begin position="241"/>
        <end position="258"/>
    </location>
</feature>
<comment type="cofactor">
    <cofactor evidence="1 11">
        <name>Mg(2+)</name>
        <dbReference type="ChEBI" id="CHEBI:18420"/>
    </cofactor>
</comment>
<dbReference type="InterPro" id="IPR044878">
    <property type="entry name" value="UbiA_sf"/>
</dbReference>
<gene>
    <name evidence="11 13" type="primary">ubiA</name>
    <name evidence="13" type="ORF">WNY58_13080</name>
</gene>
<dbReference type="InterPro" id="IPR039653">
    <property type="entry name" value="Prenyltransferase"/>
</dbReference>
<evidence type="ECO:0000256" key="8">
    <source>
        <dbReference type="ARBA" id="ARBA00022692"/>
    </source>
</evidence>
<feature type="transmembrane region" description="Helical" evidence="11">
    <location>
        <begin position="150"/>
        <end position="167"/>
    </location>
</feature>
<organism evidence="13 14">
    <name type="scientific">Neptuniibacter pectenicola</name>
    <dbReference type="NCBI Taxonomy" id="1806669"/>
    <lineage>
        <taxon>Bacteria</taxon>
        <taxon>Pseudomonadati</taxon>
        <taxon>Pseudomonadota</taxon>
        <taxon>Gammaproteobacteria</taxon>
        <taxon>Oceanospirillales</taxon>
        <taxon>Oceanospirillaceae</taxon>
        <taxon>Neptuniibacter</taxon>
    </lineage>
</organism>
<dbReference type="EC" id="2.5.1.39" evidence="11 12"/>
<evidence type="ECO:0000256" key="12">
    <source>
        <dbReference type="NCBIfam" id="TIGR01474"/>
    </source>
</evidence>
<dbReference type="PANTHER" id="PTHR11048">
    <property type="entry name" value="PRENYLTRANSFERASES"/>
    <property type="match status" value="1"/>
</dbReference>
<reference evidence="13 14" key="1">
    <citation type="submission" date="2024-03" db="EMBL/GenBank/DDBJ databases">
        <title>Community enrichment and isolation of bacterial strains for fucoidan degradation.</title>
        <authorList>
            <person name="Sichert A."/>
        </authorList>
    </citation>
    <scope>NUCLEOTIDE SEQUENCE [LARGE SCALE GENOMIC DNA]</scope>
    <source>
        <strain evidence="13 14">AS76</strain>
    </source>
</reference>
<keyword evidence="9 11" id="KW-1133">Transmembrane helix</keyword>
<evidence type="ECO:0000256" key="1">
    <source>
        <dbReference type="ARBA" id="ARBA00001946"/>
    </source>
</evidence>
<evidence type="ECO:0000256" key="6">
    <source>
        <dbReference type="ARBA" id="ARBA00022679"/>
    </source>
</evidence>
<feature type="transmembrane region" description="Helical" evidence="11">
    <location>
        <begin position="28"/>
        <end position="46"/>
    </location>
</feature>
<feature type="transmembrane region" description="Helical" evidence="11">
    <location>
        <begin position="173"/>
        <end position="196"/>
    </location>
</feature>
<dbReference type="NCBIfam" id="TIGR01474">
    <property type="entry name" value="ubiA_proteo"/>
    <property type="match status" value="1"/>
</dbReference>
<evidence type="ECO:0000256" key="3">
    <source>
        <dbReference type="ARBA" id="ARBA00005985"/>
    </source>
</evidence>
<evidence type="ECO:0000256" key="2">
    <source>
        <dbReference type="ARBA" id="ARBA00004141"/>
    </source>
</evidence>
<dbReference type="Gene3D" id="1.10.357.140">
    <property type="entry name" value="UbiA prenyltransferase"/>
    <property type="match status" value="1"/>
</dbReference>
<evidence type="ECO:0000256" key="5">
    <source>
        <dbReference type="ARBA" id="ARBA00022519"/>
    </source>
</evidence>
<evidence type="ECO:0000256" key="11">
    <source>
        <dbReference type="HAMAP-Rule" id="MF_01635"/>
    </source>
</evidence>
<sequence length="301" mass="33478">MTSGTQRSSFITAKKLRAYGQLMRIDKLIGAYLLLWPAYWALWIAAEGVPAYSTLFIFTLGVFLTRSAGCVINDYADRKIDGHVKRTALRPIPAGVVTAKEALILFAVLMLLAFLLVLFTNIETIMLSVGGLILAACYPFMKRYTHLPQVVLGAAFAWSIPMAFAAVTETVPLYAWLIYIATVLWTIAYDTMYAMVDKDDDLRIGVKSTAILFGDADKVIIGVLQCSTLITLALVGKQVNLGWLYYLGLIAAAAFFVYQQYLIRHRDRDLCFSAFLNNHYAGLMVFIGVAGHYFVTQSDLF</sequence>
<name>A0ABU9TUD0_9GAMM</name>
<dbReference type="InterPro" id="IPR000537">
    <property type="entry name" value="UbiA_prenyltransferase"/>
</dbReference>
<proteinExistence type="inferred from homology"/>
<keyword evidence="11" id="KW-0460">Magnesium</keyword>
<comment type="catalytic activity">
    <reaction evidence="11">
        <text>all-trans-octaprenyl diphosphate + 4-hydroxybenzoate = 4-hydroxy-3-(all-trans-octaprenyl)benzoate + diphosphate</text>
        <dbReference type="Rhea" id="RHEA:27782"/>
        <dbReference type="ChEBI" id="CHEBI:1617"/>
        <dbReference type="ChEBI" id="CHEBI:17879"/>
        <dbReference type="ChEBI" id="CHEBI:33019"/>
        <dbReference type="ChEBI" id="CHEBI:57711"/>
        <dbReference type="EC" id="2.5.1.39"/>
    </reaction>
</comment>
<evidence type="ECO:0000256" key="9">
    <source>
        <dbReference type="ARBA" id="ARBA00022989"/>
    </source>
</evidence>
<evidence type="ECO:0000313" key="14">
    <source>
        <dbReference type="Proteomes" id="UP001449225"/>
    </source>
</evidence>
<dbReference type="PANTHER" id="PTHR11048:SF28">
    <property type="entry name" value="4-HYDROXYBENZOATE POLYPRENYLTRANSFERASE, MITOCHONDRIAL"/>
    <property type="match status" value="1"/>
</dbReference>